<accession>A0AA37M0G1</accession>
<comment type="caution">
    <text evidence="1">The sequence shown here is derived from an EMBL/GenBank/DDBJ whole genome shotgun (WGS) entry which is preliminary data.</text>
</comment>
<evidence type="ECO:0000313" key="1">
    <source>
        <dbReference type="EMBL" id="GJC90491.1"/>
    </source>
</evidence>
<keyword evidence="2" id="KW-1185">Reference proteome</keyword>
<protein>
    <submittedName>
        <fullName evidence="1">Uncharacterized protein</fullName>
    </submittedName>
</protein>
<dbReference type="Proteomes" id="UP001055172">
    <property type="component" value="Unassembled WGS sequence"/>
</dbReference>
<name>A0AA37M0G1_9PEZI</name>
<sequence length="62" mass="6586">MSRRSAVAGESDMICWRYVVGEDCMIVLSTVANRRSIGFSAATLAGSSDLDDDDDFGEAAPP</sequence>
<organism evidence="1 2">
    <name type="scientific">Colletotrichum liriopes</name>
    <dbReference type="NCBI Taxonomy" id="708192"/>
    <lineage>
        <taxon>Eukaryota</taxon>
        <taxon>Fungi</taxon>
        <taxon>Dikarya</taxon>
        <taxon>Ascomycota</taxon>
        <taxon>Pezizomycotina</taxon>
        <taxon>Sordariomycetes</taxon>
        <taxon>Hypocreomycetidae</taxon>
        <taxon>Glomerellales</taxon>
        <taxon>Glomerellaceae</taxon>
        <taxon>Colletotrichum</taxon>
        <taxon>Colletotrichum spaethianum species complex</taxon>
    </lineage>
</organism>
<evidence type="ECO:0000313" key="2">
    <source>
        <dbReference type="Proteomes" id="UP001055172"/>
    </source>
</evidence>
<dbReference type="EMBL" id="BPPX01000055">
    <property type="protein sequence ID" value="GJC90491.1"/>
    <property type="molecule type" value="Genomic_DNA"/>
</dbReference>
<proteinExistence type="predicted"/>
<dbReference type="AlphaFoldDB" id="A0AA37M0G1"/>
<reference evidence="1 2" key="1">
    <citation type="submission" date="2021-07" db="EMBL/GenBank/DDBJ databases">
        <title>Genome data of Colletotrichum spaethianum.</title>
        <authorList>
            <person name="Utami Y.D."/>
            <person name="Hiruma K."/>
        </authorList>
    </citation>
    <scope>NUCLEOTIDE SEQUENCE [LARGE SCALE GENOMIC DNA]</scope>
    <source>
        <strain evidence="1 2">MAFF 242679</strain>
    </source>
</reference>
<gene>
    <name evidence="1" type="ORF">ColLi_13329</name>
</gene>